<dbReference type="Gene3D" id="3.40.140.10">
    <property type="entry name" value="Cytidine Deaminase, domain 2"/>
    <property type="match status" value="1"/>
</dbReference>
<name>A0A0X8FFH2_9LACT</name>
<dbReference type="PANTHER" id="PTHR11079:SF202">
    <property type="entry name" value="TRNA-SPECIFIC ADENOSINE DEAMINASE"/>
    <property type="match status" value="1"/>
</dbReference>
<dbReference type="RefSeq" id="WP_060778738.1">
    <property type="nucleotide sequence ID" value="NZ_CAJHLF010000011.1"/>
</dbReference>
<keyword evidence="4 8" id="KW-0479">Metal-binding</keyword>
<dbReference type="InterPro" id="IPR016193">
    <property type="entry name" value="Cytidine_deaminase-like"/>
</dbReference>
<keyword evidence="13" id="KW-1185">Reference proteome</keyword>
<dbReference type="FunFam" id="3.40.140.10:FF:000005">
    <property type="entry name" value="tRNA-specific adenosine deaminase"/>
    <property type="match status" value="1"/>
</dbReference>
<feature type="binding site" evidence="8">
    <location>
        <position position="87"/>
    </location>
    <ligand>
        <name>Zn(2+)</name>
        <dbReference type="ChEBI" id="CHEBI:29105"/>
        <note>catalytic</note>
    </ligand>
</feature>
<dbReference type="KEGG" id="aun:AWM73_07350"/>
<accession>A0A0X8FFH2</accession>
<dbReference type="EMBL" id="JAOTML010000002">
    <property type="protein sequence ID" value="MCY3052792.1"/>
    <property type="molecule type" value="Genomic_DNA"/>
</dbReference>
<dbReference type="PROSITE" id="PS00903">
    <property type="entry name" value="CYT_DCMP_DEAMINASES_1"/>
    <property type="match status" value="1"/>
</dbReference>
<dbReference type="GeneID" id="35767657"/>
<comment type="subunit">
    <text evidence="2 8">Homodimer.</text>
</comment>
<comment type="catalytic activity">
    <reaction evidence="7 8">
        <text>adenosine(34) in tRNA + H2O + H(+) = inosine(34) in tRNA + NH4(+)</text>
        <dbReference type="Rhea" id="RHEA:43168"/>
        <dbReference type="Rhea" id="RHEA-COMP:10373"/>
        <dbReference type="Rhea" id="RHEA-COMP:10374"/>
        <dbReference type="ChEBI" id="CHEBI:15377"/>
        <dbReference type="ChEBI" id="CHEBI:15378"/>
        <dbReference type="ChEBI" id="CHEBI:28938"/>
        <dbReference type="ChEBI" id="CHEBI:74411"/>
        <dbReference type="ChEBI" id="CHEBI:82852"/>
        <dbReference type="EC" id="3.5.4.33"/>
    </reaction>
</comment>
<evidence type="ECO:0000313" key="13">
    <source>
        <dbReference type="Proteomes" id="UP001069145"/>
    </source>
</evidence>
<proteinExistence type="inferred from homology"/>
<dbReference type="NCBIfam" id="NF008113">
    <property type="entry name" value="PRK10860.1"/>
    <property type="match status" value="1"/>
</dbReference>
<reference evidence="10" key="2">
    <citation type="submission" date="2022-09" db="EMBL/GenBank/DDBJ databases">
        <title>Aerococcus urinae taxonomy study.</title>
        <authorList>
            <person name="Christensen J."/>
            <person name="Senneby E."/>
        </authorList>
    </citation>
    <scope>NUCLEOTIDE SEQUENCE</scope>
    <source>
        <strain evidence="10">NLD-066-U95</strain>
    </source>
</reference>
<evidence type="ECO:0000313" key="12">
    <source>
        <dbReference type="Proteomes" id="UP000594771"/>
    </source>
</evidence>
<evidence type="ECO:0000256" key="4">
    <source>
        <dbReference type="ARBA" id="ARBA00022723"/>
    </source>
</evidence>
<dbReference type="SUPFAM" id="SSF53927">
    <property type="entry name" value="Cytidine deaminase-like"/>
    <property type="match status" value="1"/>
</dbReference>
<feature type="binding site" evidence="8">
    <location>
        <position position="54"/>
    </location>
    <ligand>
        <name>Zn(2+)</name>
        <dbReference type="ChEBI" id="CHEBI:29105"/>
        <note>catalytic</note>
    </ligand>
</feature>
<comment type="function">
    <text evidence="8">Catalyzes the deamination of adenosine to inosine at the wobble position 34 of tRNA(Arg2).</text>
</comment>
<evidence type="ECO:0000256" key="5">
    <source>
        <dbReference type="ARBA" id="ARBA00022801"/>
    </source>
</evidence>
<feature type="active site" description="Proton donor" evidence="8">
    <location>
        <position position="56"/>
    </location>
</feature>
<reference evidence="11 12" key="1">
    <citation type="submission" date="2020-12" db="EMBL/GenBank/DDBJ databases">
        <title>FDA dAtabase for Regulatory Grade micrObial Sequences (FDA-ARGOS): Supporting development and validation of Infectious Disease Dx tests.</title>
        <authorList>
            <person name="Sproer C."/>
            <person name="Gronow S."/>
            <person name="Severitt S."/>
            <person name="Schroder I."/>
            <person name="Tallon L."/>
            <person name="Sadzewicz L."/>
            <person name="Zhao X."/>
            <person name="Boylan J."/>
            <person name="Ott S."/>
            <person name="Bowen H."/>
            <person name="Vavikolanu K."/>
            <person name="Mehta A."/>
            <person name="Aluvathingal J."/>
            <person name="Nadendla S."/>
            <person name="Lowell S."/>
            <person name="Myers T."/>
            <person name="Yan Y."/>
            <person name="Sichtig H."/>
        </authorList>
    </citation>
    <scope>NUCLEOTIDE SEQUENCE [LARGE SCALE GENOMIC DNA]</scope>
    <source>
        <strain evidence="11 12">FDAARGOS_911</strain>
    </source>
</reference>
<dbReference type="EC" id="3.5.4.33" evidence="8"/>
<evidence type="ECO:0000256" key="8">
    <source>
        <dbReference type="HAMAP-Rule" id="MF_00972"/>
    </source>
</evidence>
<feature type="domain" description="CMP/dCMP-type deaminase" evidence="9">
    <location>
        <begin position="3"/>
        <end position="122"/>
    </location>
</feature>
<sequence length="162" mass="18220">MDERADDFMQAAIDQAKKAQAIDEVPIGAVAVYQGQVIGWGYNLREQSQDATDHAEMQAIRQANRYLNNWRLKDVDLYVTLEPCSMCSGAIVLSRIRCLYFGASDPKAGTCGSLMNLVQDPRLNHQVDLVSGLRGEECSQLLKSFFKDLRKRRKAASRKPRP</sequence>
<dbReference type="InterPro" id="IPR002125">
    <property type="entry name" value="CMP_dCMP_dom"/>
</dbReference>
<evidence type="ECO:0000259" key="9">
    <source>
        <dbReference type="PROSITE" id="PS51747"/>
    </source>
</evidence>
<evidence type="ECO:0000313" key="11">
    <source>
        <dbReference type="EMBL" id="QPS01991.1"/>
    </source>
</evidence>
<dbReference type="PANTHER" id="PTHR11079">
    <property type="entry name" value="CYTOSINE DEAMINASE FAMILY MEMBER"/>
    <property type="match status" value="1"/>
</dbReference>
<dbReference type="InterPro" id="IPR058535">
    <property type="entry name" value="MafB19-deam"/>
</dbReference>
<evidence type="ECO:0000256" key="3">
    <source>
        <dbReference type="ARBA" id="ARBA00022694"/>
    </source>
</evidence>
<dbReference type="HAMAP" id="MF_00972">
    <property type="entry name" value="tRNA_aden_deaminase"/>
    <property type="match status" value="1"/>
</dbReference>
<dbReference type="Pfam" id="PF14437">
    <property type="entry name" value="MafB19-deam"/>
    <property type="match status" value="1"/>
</dbReference>
<keyword evidence="3 8" id="KW-0819">tRNA processing</keyword>
<evidence type="ECO:0000256" key="7">
    <source>
        <dbReference type="ARBA" id="ARBA00048045"/>
    </source>
</evidence>
<keyword evidence="5 8" id="KW-0378">Hydrolase</keyword>
<evidence type="ECO:0000313" key="10">
    <source>
        <dbReference type="EMBL" id="MCY3052792.1"/>
    </source>
</evidence>
<organism evidence="11 12">
    <name type="scientific">Aerococcus urinae</name>
    <dbReference type="NCBI Taxonomy" id="1376"/>
    <lineage>
        <taxon>Bacteria</taxon>
        <taxon>Bacillati</taxon>
        <taxon>Bacillota</taxon>
        <taxon>Bacilli</taxon>
        <taxon>Lactobacillales</taxon>
        <taxon>Aerococcaceae</taxon>
        <taxon>Aerococcus</taxon>
    </lineage>
</organism>
<dbReference type="Proteomes" id="UP001069145">
    <property type="component" value="Unassembled WGS sequence"/>
</dbReference>
<dbReference type="EMBL" id="CP065662">
    <property type="protein sequence ID" value="QPS01991.1"/>
    <property type="molecule type" value="Genomic_DNA"/>
</dbReference>
<dbReference type="OrthoDB" id="9802676at2"/>
<protein>
    <recommendedName>
        <fullName evidence="8">tRNA-specific adenosine deaminase</fullName>
        <ecNumber evidence="8">3.5.4.33</ecNumber>
    </recommendedName>
</protein>
<dbReference type="GO" id="GO:0008270">
    <property type="term" value="F:zinc ion binding"/>
    <property type="evidence" value="ECO:0007669"/>
    <property type="project" value="UniProtKB-UniRule"/>
</dbReference>
<dbReference type="CDD" id="cd01285">
    <property type="entry name" value="nucleoside_deaminase"/>
    <property type="match status" value="1"/>
</dbReference>
<evidence type="ECO:0000256" key="2">
    <source>
        <dbReference type="ARBA" id="ARBA00011738"/>
    </source>
</evidence>
<feature type="binding site" evidence="8">
    <location>
        <position position="84"/>
    </location>
    <ligand>
        <name>Zn(2+)</name>
        <dbReference type="ChEBI" id="CHEBI:29105"/>
        <note>catalytic</note>
    </ligand>
</feature>
<evidence type="ECO:0000256" key="6">
    <source>
        <dbReference type="ARBA" id="ARBA00022833"/>
    </source>
</evidence>
<dbReference type="PROSITE" id="PS51747">
    <property type="entry name" value="CYT_DCMP_DEAMINASES_2"/>
    <property type="match status" value="1"/>
</dbReference>
<dbReference type="GO" id="GO:0052717">
    <property type="term" value="F:tRNA-specific adenosine-34 deaminase activity"/>
    <property type="evidence" value="ECO:0007669"/>
    <property type="project" value="UniProtKB-UniRule"/>
</dbReference>
<comment type="similarity">
    <text evidence="1">Belongs to the cytidine and deoxycytidylate deaminase family. ADAT2 subfamily.</text>
</comment>
<dbReference type="InterPro" id="IPR016192">
    <property type="entry name" value="APOBEC/CMP_deaminase_Zn-bd"/>
</dbReference>
<dbReference type="GO" id="GO:0002100">
    <property type="term" value="P:tRNA wobble adenosine to inosine editing"/>
    <property type="evidence" value="ECO:0007669"/>
    <property type="project" value="UniProtKB-UniRule"/>
</dbReference>
<dbReference type="Proteomes" id="UP000594771">
    <property type="component" value="Chromosome"/>
</dbReference>
<keyword evidence="6 8" id="KW-0862">Zinc</keyword>
<evidence type="ECO:0000256" key="1">
    <source>
        <dbReference type="ARBA" id="ARBA00010669"/>
    </source>
</evidence>
<gene>
    <name evidence="8 10" type="primary">tadA</name>
    <name evidence="11" type="ORF">I6G68_02670</name>
    <name evidence="10" type="ORF">ODY43_02185</name>
</gene>
<dbReference type="AlphaFoldDB" id="A0A0X8FFH2"/>
<comment type="cofactor">
    <cofactor evidence="8">
        <name>Zn(2+)</name>
        <dbReference type="ChEBI" id="CHEBI:29105"/>
    </cofactor>
    <text evidence="8">Binds 1 zinc ion per subunit.</text>
</comment>
<dbReference type="InterPro" id="IPR028883">
    <property type="entry name" value="tRNA_aden_deaminase"/>
</dbReference>